<dbReference type="PANTHER" id="PTHR42715">
    <property type="entry name" value="BETA-GLUCOSIDASE"/>
    <property type="match status" value="1"/>
</dbReference>
<dbReference type="RefSeq" id="WP_186840702.1">
    <property type="nucleotide sequence ID" value="NZ_JACOOZ010000011.1"/>
</dbReference>
<accession>A0ABR7F5M2</accession>
<dbReference type="SUPFAM" id="SSF51445">
    <property type="entry name" value="(Trans)glycosidases"/>
    <property type="match status" value="1"/>
</dbReference>
<dbReference type="Gene3D" id="3.40.50.1700">
    <property type="entry name" value="Glycoside hydrolase family 3 C-terminal domain"/>
    <property type="match status" value="1"/>
</dbReference>
<gene>
    <name evidence="6" type="ORF">H8S00_13080</name>
</gene>
<dbReference type="InterPro" id="IPR002772">
    <property type="entry name" value="Glyco_hydro_3_C"/>
</dbReference>
<feature type="domain" description="Fibronectin type III-like" evidence="5">
    <location>
        <begin position="318"/>
        <end position="394"/>
    </location>
</feature>
<evidence type="ECO:0000256" key="1">
    <source>
        <dbReference type="ARBA" id="ARBA00005336"/>
    </source>
</evidence>
<dbReference type="PRINTS" id="PR00133">
    <property type="entry name" value="GLHYDRLASE3"/>
</dbReference>
<dbReference type="SUPFAM" id="SSF52279">
    <property type="entry name" value="Beta-D-glucan exohydrolase, C-terminal domain"/>
    <property type="match status" value="1"/>
</dbReference>
<dbReference type="SMART" id="SM01217">
    <property type="entry name" value="Fn3_like"/>
    <property type="match status" value="1"/>
</dbReference>
<dbReference type="Gene3D" id="3.20.20.300">
    <property type="entry name" value="Glycoside hydrolase, family 3, N-terminal domain"/>
    <property type="match status" value="1"/>
</dbReference>
<dbReference type="InterPro" id="IPR036881">
    <property type="entry name" value="Glyco_hydro_3_C_sf"/>
</dbReference>
<comment type="caution">
    <text evidence="6">The sequence shown here is derived from an EMBL/GenBank/DDBJ whole genome shotgun (WGS) entry which is preliminary data.</text>
</comment>
<evidence type="ECO:0000259" key="5">
    <source>
        <dbReference type="SMART" id="SM01217"/>
    </source>
</evidence>
<reference evidence="6 7" key="1">
    <citation type="submission" date="2020-08" db="EMBL/GenBank/DDBJ databases">
        <title>Genome public.</title>
        <authorList>
            <person name="Liu C."/>
            <person name="Sun Q."/>
        </authorList>
    </citation>
    <scope>NUCLEOTIDE SEQUENCE [LARGE SCALE GENOMIC DNA]</scope>
    <source>
        <strain evidence="6 7">BX4</strain>
    </source>
</reference>
<dbReference type="InterPro" id="IPR050288">
    <property type="entry name" value="Cellulose_deg_GH3"/>
</dbReference>
<evidence type="ECO:0000313" key="7">
    <source>
        <dbReference type="Proteomes" id="UP000597877"/>
    </source>
</evidence>
<proteinExistence type="inferred from homology"/>
<dbReference type="Pfam" id="PF14310">
    <property type="entry name" value="Fn3-like"/>
    <property type="match status" value="1"/>
</dbReference>
<dbReference type="PANTHER" id="PTHR42715:SF10">
    <property type="entry name" value="BETA-GLUCOSIDASE"/>
    <property type="match status" value="1"/>
</dbReference>
<dbReference type="Proteomes" id="UP000597877">
    <property type="component" value="Unassembled WGS sequence"/>
</dbReference>
<organism evidence="6 7">
    <name type="scientific">Eubacterium segne</name>
    <dbReference type="NCBI Taxonomy" id="2763045"/>
    <lineage>
        <taxon>Bacteria</taxon>
        <taxon>Bacillati</taxon>
        <taxon>Bacillota</taxon>
        <taxon>Clostridia</taxon>
        <taxon>Eubacteriales</taxon>
        <taxon>Eubacteriaceae</taxon>
        <taxon>Eubacterium</taxon>
    </lineage>
</organism>
<keyword evidence="3" id="KW-0119">Carbohydrate metabolism</keyword>
<dbReference type="Pfam" id="PF01915">
    <property type="entry name" value="Glyco_hydro_3_C"/>
    <property type="match status" value="1"/>
</dbReference>
<evidence type="ECO:0000256" key="3">
    <source>
        <dbReference type="ARBA" id="ARBA00023277"/>
    </source>
</evidence>
<dbReference type="Gene3D" id="2.60.40.10">
    <property type="entry name" value="Immunoglobulins"/>
    <property type="match status" value="1"/>
</dbReference>
<dbReference type="PROSITE" id="PS00775">
    <property type="entry name" value="GLYCOSYL_HYDROL_F3"/>
    <property type="match status" value="1"/>
</dbReference>
<evidence type="ECO:0000256" key="2">
    <source>
        <dbReference type="ARBA" id="ARBA00022801"/>
    </source>
</evidence>
<dbReference type="EMBL" id="JACOOZ010000011">
    <property type="protein sequence ID" value="MBC5668902.1"/>
    <property type="molecule type" value="Genomic_DNA"/>
</dbReference>
<dbReference type="InterPro" id="IPR026891">
    <property type="entry name" value="Fn3-like"/>
</dbReference>
<sequence>MEKSLKGVPVEGFTKKSRQAAAEGIVLLKNEDNILPFTKEDKISVFGRPQLDYYRSGTGSGGAVNVEYAKNIIDGFKSSNLSINEELVTDYVNWIKDHPFDNGGGGWACEPWFQKDMDISVEYAKKQAETTNKAVYIIGRTAGEDKDNYNGAGSYLLTDEEKENLKNITEAFDDVCVILNVSNIVDVKWINNEEFKGHIKAALFVWQGGMEGGDAVVDVLSGKETPSGKMPDTVAFNLEDYPSFENFGNQFTNLYKEDIYVGYRYFETFAPDKVVYEFGYGLSYTTFNIETLSAKADNGKISLEIKVTNTGDRYSGKEVVQVYCKAPQGKLGKPAKVLCGYEKTKCLNPGESQIIKIDVDEYSMASYDDSGVTGHKSCYVLEAGDYEILVGNSVKKCESVFTYQLDDIVVVEQLSEVMCPDDDNLTILKPGAKKEDGSYEKVYIPSQKPTVDLGKRIEENLPKTMEITGDVGIALQDVHAGKSSVEEFVAQLSVEELAQIVRGEGMSNPRVTKGTASAFGGLSDSLFNYGIPAACTADGPSGLRMEAKATQLPIGTALSASWNPKLVRELYTMEGMELCRNEVDTLLGPGVNIHRHPLNGRNFEYYSEDPYLSGTMSVASTGGIKDGGAWGTIKHFALNGQEAHRFKVDAVCSERAIREIYLKSFEMAVKEKTVMTLMTSYNPINGHWAASNYDLCTTVLRGEWGYEGIVMTDWWAKMNDVVEKGEESGQKTRDMVRSQNDVYMVVNNNGAEINSNNDDTEKSVEEGRLTVGELQRAAINICTFILNAPVINRELVDTDVAKHYGAVSEDKAEYDVQKLADSDKIMFDGRKTATMVVEDEAEYSIIVNISFAKSNLAQSTVNVNANGETMVVIQTNGTDGNWITQKLCKVKLDKGVYNIELEDVLAGIEVKYIQFKKIKKHKGK</sequence>
<dbReference type="InterPro" id="IPR017853">
    <property type="entry name" value="GH"/>
</dbReference>
<dbReference type="InterPro" id="IPR013783">
    <property type="entry name" value="Ig-like_fold"/>
</dbReference>
<keyword evidence="7" id="KW-1185">Reference proteome</keyword>
<dbReference type="InterPro" id="IPR001764">
    <property type="entry name" value="Glyco_hydro_3_N"/>
</dbReference>
<name>A0ABR7F5M2_9FIRM</name>
<dbReference type="InterPro" id="IPR019800">
    <property type="entry name" value="Glyco_hydro_3_AS"/>
</dbReference>
<keyword evidence="2 4" id="KW-0378">Hydrolase</keyword>
<keyword evidence="4" id="KW-0326">Glycosidase</keyword>
<evidence type="ECO:0000313" key="6">
    <source>
        <dbReference type="EMBL" id="MBC5668902.1"/>
    </source>
</evidence>
<dbReference type="Pfam" id="PF00933">
    <property type="entry name" value="Glyco_hydro_3"/>
    <property type="match status" value="1"/>
</dbReference>
<dbReference type="InterPro" id="IPR036962">
    <property type="entry name" value="Glyco_hydro_3_N_sf"/>
</dbReference>
<protein>
    <submittedName>
        <fullName evidence="6">Glycoside hydrolase family 3 C-terminal domain-containing protein</fullName>
    </submittedName>
</protein>
<dbReference type="GO" id="GO:0016787">
    <property type="term" value="F:hydrolase activity"/>
    <property type="evidence" value="ECO:0007669"/>
    <property type="project" value="UniProtKB-KW"/>
</dbReference>
<comment type="similarity">
    <text evidence="1 4">Belongs to the glycosyl hydrolase 3 family.</text>
</comment>
<evidence type="ECO:0000256" key="4">
    <source>
        <dbReference type="RuleBase" id="RU361161"/>
    </source>
</evidence>